<dbReference type="RefSeq" id="WP_116176242.1">
    <property type="nucleotide sequence ID" value="NZ_CP144375.1"/>
</dbReference>
<evidence type="ECO:0000256" key="1">
    <source>
        <dbReference type="SAM" id="SignalP"/>
    </source>
</evidence>
<feature type="chain" id="PRO_5017785441" evidence="1">
    <location>
        <begin position="26"/>
        <end position="135"/>
    </location>
</feature>
<comment type="caution">
    <text evidence="2">The sequence shown here is derived from an EMBL/GenBank/DDBJ whole genome shotgun (WGS) entry which is preliminary data.</text>
</comment>
<reference evidence="2 3" key="1">
    <citation type="submission" date="2018-08" db="EMBL/GenBank/DDBJ databases">
        <title>Genomic Encyclopedia of Archaeal and Bacterial Type Strains, Phase II (KMG-II): from individual species to whole genera.</title>
        <authorList>
            <person name="Goeker M."/>
        </authorList>
    </citation>
    <scope>NUCLEOTIDE SEQUENCE [LARGE SCALE GENOMIC DNA]</scope>
    <source>
        <strain evidence="2 3">DSM 45791</strain>
    </source>
</reference>
<proteinExistence type="predicted"/>
<evidence type="ECO:0000313" key="3">
    <source>
        <dbReference type="Proteomes" id="UP000256269"/>
    </source>
</evidence>
<organism evidence="2 3">
    <name type="scientific">Kutzneria buriramensis</name>
    <dbReference type="NCBI Taxonomy" id="1045776"/>
    <lineage>
        <taxon>Bacteria</taxon>
        <taxon>Bacillati</taxon>
        <taxon>Actinomycetota</taxon>
        <taxon>Actinomycetes</taxon>
        <taxon>Pseudonocardiales</taxon>
        <taxon>Pseudonocardiaceae</taxon>
        <taxon>Kutzneria</taxon>
    </lineage>
</organism>
<dbReference type="EMBL" id="QUNO01000007">
    <property type="protein sequence ID" value="REH46098.1"/>
    <property type="molecule type" value="Genomic_DNA"/>
</dbReference>
<keyword evidence="3" id="KW-1185">Reference proteome</keyword>
<sequence length="135" mass="14337">MIKRIIVTAAAAMAIVGLTAGPAIAAPHSQQPAASAQQEPGLYLYSEPDFAGRREVVPAPILPGCHLVTLEEKQPELPRFVARSAQNNTNQIVVLYTMRLGAKACSPETEVGVLPTGESKADLESPVVFYRAVSI</sequence>
<feature type="signal peptide" evidence="1">
    <location>
        <begin position="1"/>
        <end position="25"/>
    </location>
</feature>
<accession>A0A3E0HI60</accession>
<dbReference type="Proteomes" id="UP000256269">
    <property type="component" value="Unassembled WGS sequence"/>
</dbReference>
<dbReference type="AlphaFoldDB" id="A0A3E0HI60"/>
<protein>
    <submittedName>
        <fullName evidence="2">Uncharacterized protein</fullName>
    </submittedName>
</protein>
<name>A0A3E0HI60_9PSEU</name>
<gene>
    <name evidence="2" type="ORF">BCF44_107231</name>
</gene>
<keyword evidence="1" id="KW-0732">Signal</keyword>
<evidence type="ECO:0000313" key="2">
    <source>
        <dbReference type="EMBL" id="REH46098.1"/>
    </source>
</evidence>